<sequence length="86" mass="9833">MKVDETEHETRRLGLSAFEFAFDDDEEYKEPCSSEAEEEDELKEFLFCEARLEECSEDEEAPSVSAFPVAASVLIFAFLHLLCDLC</sequence>
<evidence type="ECO:0000313" key="2">
    <source>
        <dbReference type="Proteomes" id="UP001175271"/>
    </source>
</evidence>
<organism evidence="1 2">
    <name type="scientific">Steinernema hermaphroditum</name>
    <dbReference type="NCBI Taxonomy" id="289476"/>
    <lineage>
        <taxon>Eukaryota</taxon>
        <taxon>Metazoa</taxon>
        <taxon>Ecdysozoa</taxon>
        <taxon>Nematoda</taxon>
        <taxon>Chromadorea</taxon>
        <taxon>Rhabditida</taxon>
        <taxon>Tylenchina</taxon>
        <taxon>Panagrolaimomorpha</taxon>
        <taxon>Strongyloidoidea</taxon>
        <taxon>Steinernematidae</taxon>
        <taxon>Steinernema</taxon>
    </lineage>
</organism>
<reference evidence="1" key="1">
    <citation type="submission" date="2023-06" db="EMBL/GenBank/DDBJ databases">
        <title>Genomic analysis of the entomopathogenic nematode Steinernema hermaphroditum.</title>
        <authorList>
            <person name="Schwarz E.M."/>
            <person name="Heppert J.K."/>
            <person name="Baniya A."/>
            <person name="Schwartz H.T."/>
            <person name="Tan C.-H."/>
            <person name="Antoshechkin I."/>
            <person name="Sternberg P.W."/>
            <person name="Goodrich-Blair H."/>
            <person name="Dillman A.R."/>
        </authorList>
    </citation>
    <scope>NUCLEOTIDE SEQUENCE</scope>
    <source>
        <strain evidence="1">PS9179</strain>
        <tissue evidence="1">Whole animal</tissue>
    </source>
</reference>
<keyword evidence="2" id="KW-1185">Reference proteome</keyword>
<proteinExistence type="predicted"/>
<dbReference type="AlphaFoldDB" id="A0AA39I6R2"/>
<dbReference type="Proteomes" id="UP001175271">
    <property type="component" value="Unassembled WGS sequence"/>
</dbReference>
<name>A0AA39I6R2_9BILA</name>
<dbReference type="EMBL" id="JAUCMV010000002">
    <property type="protein sequence ID" value="KAK0418046.1"/>
    <property type="molecule type" value="Genomic_DNA"/>
</dbReference>
<protein>
    <submittedName>
        <fullName evidence="1">Uncharacterized protein</fullName>
    </submittedName>
</protein>
<gene>
    <name evidence="1" type="ORF">QR680_013344</name>
</gene>
<accession>A0AA39I6R2</accession>
<evidence type="ECO:0000313" key="1">
    <source>
        <dbReference type="EMBL" id="KAK0418046.1"/>
    </source>
</evidence>
<comment type="caution">
    <text evidence="1">The sequence shown here is derived from an EMBL/GenBank/DDBJ whole genome shotgun (WGS) entry which is preliminary data.</text>
</comment>